<keyword evidence="3 4" id="KW-0408">Iron</keyword>
<evidence type="ECO:0000256" key="1">
    <source>
        <dbReference type="ARBA" id="ARBA00022617"/>
    </source>
</evidence>
<dbReference type="PRINTS" id="PR00385">
    <property type="entry name" value="P450"/>
</dbReference>
<feature type="region of interest" description="Disordered" evidence="5">
    <location>
        <begin position="478"/>
        <end position="525"/>
    </location>
</feature>
<comment type="caution">
    <text evidence="6">The sequence shown here is derived from an EMBL/GenBank/DDBJ whole genome shotgun (WGS) entry which is preliminary data.</text>
</comment>
<dbReference type="EMBL" id="JAAOAQ010000010">
    <property type="protein sequence ID" value="KAF5571582.1"/>
    <property type="molecule type" value="Genomic_DNA"/>
</dbReference>
<sequence>MRGLNNIAVALALSAIWSFGLLDLGPHGTGTSGSSLLSALFRTFCKAYPFVVISHFVWSAIIWPTFFSPLRQLPNVPSDGWLSKETLRLVTEPRGVPQSDWINSLSNRPVDLARYRSPLGFERILIISPKALAEVLTTKSYDFRKPGLIVSELKQATGMGVLLAEGSEHKSQRKALQTAFNYRHIKNLYPVFWHVAGEFATVLEKQILGEMQRTSDTTAVIDIVDWASRATLDIIGRAGMGEGFDAIQNDDSRLHHAYRMIFEPSRGAIFLAILRLIFPERLVNWLPVRRNKRMRHGIQAIRSKCQELIRERKEKIKRQKAGDDNSGNDILTVALLNGGFTDEQLIDQLMTFLAAGHETTATALSWAIYILCKQPEVQTRLREEIKTHFPNPKSWPGSERLSSDTLQQAIDFKLPYLNVVCLEVMRYFAPIPLTMREATRDTTILHTFVPAGTRIILAPRVTNRDSALWGPDANNFNPDRWLSPKNGNGEATEQSKFSTGSQKRDSTADSSAAPEGTKEDVRGRTEARSNYADLSFLHGPRSCIGQSFARVEFAILLATLIANFEFQIEDESLLDERNIRISRGATSRIVGGLKVRVRPIAVV</sequence>
<dbReference type="GO" id="GO:0016705">
    <property type="term" value="F:oxidoreductase activity, acting on paired donors, with incorporation or reduction of molecular oxygen"/>
    <property type="evidence" value="ECO:0007669"/>
    <property type="project" value="InterPro"/>
</dbReference>
<evidence type="ECO:0000256" key="4">
    <source>
        <dbReference type="PIRSR" id="PIRSR602401-1"/>
    </source>
</evidence>
<proteinExistence type="predicted"/>
<dbReference type="CDD" id="cd11069">
    <property type="entry name" value="CYP_FUM15-like"/>
    <property type="match status" value="1"/>
</dbReference>
<accession>A0A8H5NM36</accession>
<protein>
    <submittedName>
        <fullName evidence="6">Cytochrome P450 monooxygenase monooxygenase</fullName>
    </submittedName>
</protein>
<dbReference type="GO" id="GO:0020037">
    <property type="term" value="F:heme binding"/>
    <property type="evidence" value="ECO:0007669"/>
    <property type="project" value="InterPro"/>
</dbReference>
<dbReference type="Pfam" id="PF00067">
    <property type="entry name" value="p450"/>
    <property type="match status" value="1"/>
</dbReference>
<dbReference type="InterPro" id="IPR036396">
    <property type="entry name" value="Cyt_P450_sf"/>
</dbReference>
<dbReference type="GO" id="GO:0005506">
    <property type="term" value="F:iron ion binding"/>
    <property type="evidence" value="ECO:0007669"/>
    <property type="project" value="InterPro"/>
</dbReference>
<name>A0A8H5NM36_9HYPO</name>
<keyword evidence="6" id="KW-0560">Oxidoreductase</keyword>
<keyword evidence="1 4" id="KW-0349">Heme</keyword>
<feature type="binding site" description="axial binding residue" evidence="4">
    <location>
        <position position="543"/>
    </location>
    <ligand>
        <name>heme</name>
        <dbReference type="ChEBI" id="CHEBI:30413"/>
    </ligand>
    <ligandPart>
        <name>Fe</name>
        <dbReference type="ChEBI" id="CHEBI:18248"/>
    </ligandPart>
</feature>
<keyword evidence="6" id="KW-0503">Monooxygenase</keyword>
<dbReference type="PRINTS" id="PR00463">
    <property type="entry name" value="EP450I"/>
</dbReference>
<dbReference type="Gene3D" id="1.10.630.10">
    <property type="entry name" value="Cytochrome P450"/>
    <property type="match status" value="1"/>
</dbReference>
<dbReference type="InterPro" id="IPR050121">
    <property type="entry name" value="Cytochrome_P450_monoxygenase"/>
</dbReference>
<dbReference type="AlphaFoldDB" id="A0A8H5NM36"/>
<organism evidence="6 7">
    <name type="scientific">Fusarium phyllophilum</name>
    <dbReference type="NCBI Taxonomy" id="47803"/>
    <lineage>
        <taxon>Eukaryota</taxon>
        <taxon>Fungi</taxon>
        <taxon>Dikarya</taxon>
        <taxon>Ascomycota</taxon>
        <taxon>Pezizomycotina</taxon>
        <taxon>Sordariomycetes</taxon>
        <taxon>Hypocreomycetidae</taxon>
        <taxon>Hypocreales</taxon>
        <taxon>Nectriaceae</taxon>
        <taxon>Fusarium</taxon>
        <taxon>Fusarium fujikuroi species complex</taxon>
    </lineage>
</organism>
<evidence type="ECO:0000256" key="5">
    <source>
        <dbReference type="SAM" id="MobiDB-lite"/>
    </source>
</evidence>
<gene>
    <name evidence="6" type="ORF">FPHYL_329</name>
</gene>
<evidence type="ECO:0000256" key="3">
    <source>
        <dbReference type="ARBA" id="ARBA00023004"/>
    </source>
</evidence>
<feature type="compositionally biased region" description="Basic and acidic residues" evidence="5">
    <location>
        <begin position="516"/>
        <end position="525"/>
    </location>
</feature>
<keyword evidence="2 4" id="KW-0479">Metal-binding</keyword>
<dbReference type="Proteomes" id="UP000582016">
    <property type="component" value="Unassembled WGS sequence"/>
</dbReference>
<dbReference type="PANTHER" id="PTHR24305:SF227">
    <property type="entry name" value="P450, PUTATIVE (EUROFUNG)-RELATED"/>
    <property type="match status" value="1"/>
</dbReference>
<dbReference type="InterPro" id="IPR002401">
    <property type="entry name" value="Cyt_P450_E_grp-I"/>
</dbReference>
<keyword evidence="7" id="KW-1185">Reference proteome</keyword>
<feature type="compositionally biased region" description="Polar residues" evidence="5">
    <location>
        <begin position="485"/>
        <end position="501"/>
    </location>
</feature>
<dbReference type="GO" id="GO:0004497">
    <property type="term" value="F:monooxygenase activity"/>
    <property type="evidence" value="ECO:0007669"/>
    <property type="project" value="UniProtKB-KW"/>
</dbReference>
<dbReference type="SUPFAM" id="SSF48264">
    <property type="entry name" value="Cytochrome P450"/>
    <property type="match status" value="1"/>
</dbReference>
<dbReference type="PANTHER" id="PTHR24305">
    <property type="entry name" value="CYTOCHROME P450"/>
    <property type="match status" value="1"/>
</dbReference>
<reference evidence="6 7" key="1">
    <citation type="submission" date="2020-05" db="EMBL/GenBank/DDBJ databases">
        <title>Identification and distribution of gene clusters putatively required for synthesis of sphingolipid metabolism inhibitors in phylogenetically diverse species of the filamentous fungus Fusarium.</title>
        <authorList>
            <person name="Kim H.-S."/>
            <person name="Busman M."/>
            <person name="Brown D.W."/>
            <person name="Divon H."/>
            <person name="Uhlig S."/>
            <person name="Proctor R.H."/>
        </authorList>
    </citation>
    <scope>NUCLEOTIDE SEQUENCE [LARGE SCALE GENOMIC DNA]</scope>
    <source>
        <strain evidence="6 7">NRRL 13617</strain>
    </source>
</reference>
<evidence type="ECO:0000256" key="2">
    <source>
        <dbReference type="ARBA" id="ARBA00022723"/>
    </source>
</evidence>
<dbReference type="OrthoDB" id="1470350at2759"/>
<evidence type="ECO:0000313" key="6">
    <source>
        <dbReference type="EMBL" id="KAF5571582.1"/>
    </source>
</evidence>
<comment type="cofactor">
    <cofactor evidence="4">
        <name>heme</name>
        <dbReference type="ChEBI" id="CHEBI:30413"/>
    </cofactor>
</comment>
<dbReference type="InterPro" id="IPR001128">
    <property type="entry name" value="Cyt_P450"/>
</dbReference>
<evidence type="ECO:0000313" key="7">
    <source>
        <dbReference type="Proteomes" id="UP000582016"/>
    </source>
</evidence>